<name>A0A5C4TIG3_FRUSA</name>
<dbReference type="EMBL" id="QFCR01000011">
    <property type="protein sequence ID" value="TNK90323.1"/>
    <property type="molecule type" value="Genomic_DNA"/>
</dbReference>
<gene>
    <name evidence="6" type="primary">hslO</name>
    <name evidence="7" type="ORF">DID87_04270</name>
</gene>
<dbReference type="CDD" id="cd00498">
    <property type="entry name" value="Hsp33"/>
    <property type="match status" value="1"/>
</dbReference>
<dbReference type="Gene3D" id="3.90.1280.10">
    <property type="entry name" value="HSP33 redox switch-like"/>
    <property type="match status" value="1"/>
</dbReference>
<evidence type="ECO:0000256" key="3">
    <source>
        <dbReference type="ARBA" id="ARBA00023157"/>
    </source>
</evidence>
<evidence type="ECO:0000256" key="5">
    <source>
        <dbReference type="ARBA" id="ARBA00023284"/>
    </source>
</evidence>
<dbReference type="Gene3D" id="3.55.30.10">
    <property type="entry name" value="Hsp33 domain"/>
    <property type="match status" value="1"/>
</dbReference>
<dbReference type="GO" id="GO:0005737">
    <property type="term" value="C:cytoplasm"/>
    <property type="evidence" value="ECO:0007669"/>
    <property type="project" value="UniProtKB-SubCell"/>
</dbReference>
<dbReference type="GO" id="GO:0042026">
    <property type="term" value="P:protein refolding"/>
    <property type="evidence" value="ECO:0007669"/>
    <property type="project" value="TreeGrafter"/>
</dbReference>
<keyword evidence="5 6" id="KW-0676">Redox-active center</keyword>
<dbReference type="PANTHER" id="PTHR30111">
    <property type="entry name" value="33 KDA CHAPERONIN"/>
    <property type="match status" value="1"/>
</dbReference>
<keyword evidence="2 6" id="KW-0862">Zinc</keyword>
<dbReference type="PANTHER" id="PTHR30111:SF1">
    <property type="entry name" value="33 KDA CHAPERONIN"/>
    <property type="match status" value="1"/>
</dbReference>
<accession>A0A5C4TIG3</accession>
<comment type="function">
    <text evidence="6">Redox regulated molecular chaperone. Protects both thermally unfolding and oxidatively damaged proteins from irreversible aggregation. Plays an important role in the bacterial defense system toward oxidative stress.</text>
</comment>
<dbReference type="PIRSF" id="PIRSF005261">
    <property type="entry name" value="Heat_shock_Hsp33"/>
    <property type="match status" value="1"/>
</dbReference>
<dbReference type="RefSeq" id="WP_139571136.1">
    <property type="nucleotide sequence ID" value="NZ_QFCR01000011.1"/>
</dbReference>
<proteinExistence type="inferred from homology"/>
<evidence type="ECO:0000256" key="2">
    <source>
        <dbReference type="ARBA" id="ARBA00022833"/>
    </source>
</evidence>
<feature type="disulfide bond" description="Redox-active" evidence="6">
    <location>
        <begin position="273"/>
        <end position="276"/>
    </location>
</feature>
<dbReference type="InterPro" id="IPR016153">
    <property type="entry name" value="Heat_shock_Hsp33_N"/>
</dbReference>
<keyword evidence="3 6" id="KW-1015">Disulfide bond</keyword>
<feature type="disulfide bond" description="Redox-active" evidence="6">
    <location>
        <begin position="240"/>
        <end position="242"/>
    </location>
</feature>
<reference evidence="7 8" key="1">
    <citation type="submission" date="2018-05" db="EMBL/GenBank/DDBJ databases">
        <title>Lactobacillus sanfranciscensis Ah4 draft denome sequence.</title>
        <authorList>
            <person name="Zhang G."/>
        </authorList>
    </citation>
    <scope>NUCLEOTIDE SEQUENCE [LARGE SCALE GENOMIC DNA]</scope>
    <source>
        <strain evidence="7 8">Ah4</strain>
    </source>
</reference>
<dbReference type="Proteomes" id="UP000313312">
    <property type="component" value="Unassembled WGS sequence"/>
</dbReference>
<dbReference type="InterPro" id="IPR000397">
    <property type="entry name" value="Heat_shock_Hsp33"/>
</dbReference>
<comment type="PTM">
    <text evidence="6">Under oxidizing conditions two disulfide bonds are formed involving the reactive cysteines. Under reducing conditions zinc is bound to the reactive cysteines and the protein is inactive.</text>
</comment>
<dbReference type="GO" id="GO:0051082">
    <property type="term" value="F:unfolded protein binding"/>
    <property type="evidence" value="ECO:0007669"/>
    <property type="project" value="UniProtKB-UniRule"/>
</dbReference>
<evidence type="ECO:0000256" key="4">
    <source>
        <dbReference type="ARBA" id="ARBA00023186"/>
    </source>
</evidence>
<comment type="subcellular location">
    <subcellularLocation>
        <location evidence="6">Cytoplasm</location>
    </subcellularLocation>
</comment>
<dbReference type="SUPFAM" id="SSF64397">
    <property type="entry name" value="Hsp33 domain"/>
    <property type="match status" value="1"/>
</dbReference>
<dbReference type="NCBIfam" id="NF001033">
    <property type="entry name" value="PRK00114.1"/>
    <property type="match status" value="1"/>
</dbReference>
<dbReference type="InterPro" id="IPR016154">
    <property type="entry name" value="Heat_shock_Hsp33_C"/>
</dbReference>
<dbReference type="HAMAP" id="MF_00117">
    <property type="entry name" value="HslO"/>
    <property type="match status" value="1"/>
</dbReference>
<evidence type="ECO:0000256" key="1">
    <source>
        <dbReference type="ARBA" id="ARBA00022490"/>
    </source>
</evidence>
<keyword evidence="1 6" id="KW-0963">Cytoplasm</keyword>
<evidence type="ECO:0000256" key="6">
    <source>
        <dbReference type="HAMAP-Rule" id="MF_00117"/>
    </source>
</evidence>
<evidence type="ECO:0000313" key="7">
    <source>
        <dbReference type="EMBL" id="TNK90323.1"/>
    </source>
</evidence>
<evidence type="ECO:0000313" key="8">
    <source>
        <dbReference type="Proteomes" id="UP000313312"/>
    </source>
</evidence>
<dbReference type="SUPFAM" id="SSF118352">
    <property type="entry name" value="HSP33 redox switch-like"/>
    <property type="match status" value="1"/>
</dbReference>
<dbReference type="Pfam" id="PF01430">
    <property type="entry name" value="HSP33"/>
    <property type="match status" value="1"/>
</dbReference>
<protein>
    <recommendedName>
        <fullName evidence="6">33 kDa chaperonin</fullName>
    </recommendedName>
    <alternativeName>
        <fullName evidence="6">Heat shock protein 33 homolog</fullName>
        <shortName evidence="6">HSP33</shortName>
    </alternativeName>
</protein>
<dbReference type="GO" id="GO:0044183">
    <property type="term" value="F:protein folding chaperone"/>
    <property type="evidence" value="ECO:0007669"/>
    <property type="project" value="TreeGrafter"/>
</dbReference>
<dbReference type="AlphaFoldDB" id="A0A5C4TIG3"/>
<comment type="caution">
    <text evidence="7">The sequence shown here is derived from an EMBL/GenBank/DDBJ whole genome shotgun (WGS) entry which is preliminary data.</text>
</comment>
<organism evidence="7 8">
    <name type="scientific">Fructilactobacillus sanfranciscensis</name>
    <name type="common">Lactobacillus sanfranciscensis</name>
    <dbReference type="NCBI Taxonomy" id="1625"/>
    <lineage>
        <taxon>Bacteria</taxon>
        <taxon>Bacillati</taxon>
        <taxon>Bacillota</taxon>
        <taxon>Bacilli</taxon>
        <taxon>Lactobacillales</taxon>
        <taxon>Lactobacillaceae</taxon>
        <taxon>Fructilactobacillus</taxon>
    </lineage>
</organism>
<keyword evidence="4 6" id="KW-0143">Chaperone</keyword>
<comment type="similarity">
    <text evidence="6">Belongs to the HSP33 family.</text>
</comment>
<sequence length="297" mass="32298">MKENDVLVKALTKDQNFRVYAINATGVVDYAQKNHDLWSTSAAALGRTLVATLLLSNSALKGKETMTVRLNGQGPVGFMVIDADANGHIKGYIQNPHINLPLTKEGNVDVAQGVGTNGFLEVLKNQGGKEPYTSSVPLASGKIGDDFTYYLAMSEQIPSVVGVSVDINGENKIQVAGGFLIQTMPGADDDAITKLEKKLKEIPSIPTMLAEDPNPEHILDALFGKDNLDIVQHLPVSFECNCSKEKFAKDIAGIGKKDLQQLIDEDHGAKIVCNFCGKKYNFSEDDLIKMMNEKEKE</sequence>